<dbReference type="PANTHER" id="PTHR10067:SF9">
    <property type="entry name" value="PHOSPHATIDYLSERINE DECARBOXYLASE FAMILY PROTEIN (AFU_ORTHOLOGUE AFUA_7G01730)"/>
    <property type="match status" value="1"/>
</dbReference>
<accession>A0A4Y7SJ41</accession>
<keyword evidence="5" id="KW-1185">Reference proteome</keyword>
<name>A0A4Y7SJ41_COPMI</name>
<dbReference type="Pfam" id="PF12588">
    <property type="entry name" value="PSDC"/>
    <property type="match status" value="1"/>
</dbReference>
<dbReference type="EMBL" id="QPFP01000100">
    <property type="protein sequence ID" value="TEB21873.1"/>
    <property type="molecule type" value="Genomic_DNA"/>
</dbReference>
<dbReference type="STRING" id="71717.A0A4Y7SJ41"/>
<dbReference type="OrthoDB" id="5973539at2759"/>
<dbReference type="GO" id="GO:0005739">
    <property type="term" value="C:mitochondrion"/>
    <property type="evidence" value="ECO:0007669"/>
    <property type="project" value="TreeGrafter"/>
</dbReference>
<protein>
    <submittedName>
        <fullName evidence="4">Phosphatidylserine decarboxylase</fullName>
    </submittedName>
</protein>
<reference evidence="4 5" key="1">
    <citation type="journal article" date="2019" name="Nat. Ecol. Evol.">
        <title>Megaphylogeny resolves global patterns of mushroom evolution.</title>
        <authorList>
            <person name="Varga T."/>
            <person name="Krizsan K."/>
            <person name="Foldi C."/>
            <person name="Dima B."/>
            <person name="Sanchez-Garcia M."/>
            <person name="Sanchez-Ramirez S."/>
            <person name="Szollosi G.J."/>
            <person name="Szarkandi J.G."/>
            <person name="Papp V."/>
            <person name="Albert L."/>
            <person name="Andreopoulos W."/>
            <person name="Angelini C."/>
            <person name="Antonin V."/>
            <person name="Barry K.W."/>
            <person name="Bougher N.L."/>
            <person name="Buchanan P."/>
            <person name="Buyck B."/>
            <person name="Bense V."/>
            <person name="Catcheside P."/>
            <person name="Chovatia M."/>
            <person name="Cooper J."/>
            <person name="Damon W."/>
            <person name="Desjardin D."/>
            <person name="Finy P."/>
            <person name="Geml J."/>
            <person name="Haridas S."/>
            <person name="Hughes K."/>
            <person name="Justo A."/>
            <person name="Karasinski D."/>
            <person name="Kautmanova I."/>
            <person name="Kiss B."/>
            <person name="Kocsube S."/>
            <person name="Kotiranta H."/>
            <person name="LaButti K.M."/>
            <person name="Lechner B.E."/>
            <person name="Liimatainen K."/>
            <person name="Lipzen A."/>
            <person name="Lukacs Z."/>
            <person name="Mihaltcheva S."/>
            <person name="Morgado L.N."/>
            <person name="Niskanen T."/>
            <person name="Noordeloos M.E."/>
            <person name="Ohm R.A."/>
            <person name="Ortiz-Santana B."/>
            <person name="Ovrebo C."/>
            <person name="Racz N."/>
            <person name="Riley R."/>
            <person name="Savchenko A."/>
            <person name="Shiryaev A."/>
            <person name="Soop K."/>
            <person name="Spirin V."/>
            <person name="Szebenyi C."/>
            <person name="Tomsovsky M."/>
            <person name="Tulloss R.E."/>
            <person name="Uehling J."/>
            <person name="Grigoriev I.V."/>
            <person name="Vagvolgyi C."/>
            <person name="Papp T."/>
            <person name="Martin F.M."/>
            <person name="Miettinen O."/>
            <person name="Hibbett D.S."/>
            <person name="Nagy L.G."/>
        </authorList>
    </citation>
    <scope>NUCLEOTIDE SEQUENCE [LARGE SCALE GENOMIC DNA]</scope>
    <source>
        <strain evidence="4 5">FP101781</strain>
    </source>
</reference>
<dbReference type="GO" id="GO:0006646">
    <property type="term" value="P:phosphatidylethanolamine biosynthetic process"/>
    <property type="evidence" value="ECO:0007669"/>
    <property type="project" value="TreeGrafter"/>
</dbReference>
<keyword evidence="1" id="KW-0210">Decarboxylase</keyword>
<dbReference type="Proteomes" id="UP000298030">
    <property type="component" value="Unassembled WGS sequence"/>
</dbReference>
<comment type="caution">
    <text evidence="4">The sequence shown here is derived from an EMBL/GenBank/DDBJ whole genome shotgun (WGS) entry which is preliminary data.</text>
</comment>
<dbReference type="InterPro" id="IPR003817">
    <property type="entry name" value="PS_Dcarbxylase"/>
</dbReference>
<dbReference type="GO" id="GO:0004609">
    <property type="term" value="F:phosphatidylserine decarboxylase activity"/>
    <property type="evidence" value="ECO:0007669"/>
    <property type="project" value="InterPro"/>
</dbReference>
<dbReference type="AlphaFoldDB" id="A0A4Y7SJ41"/>
<evidence type="ECO:0000256" key="2">
    <source>
        <dbReference type="ARBA" id="ARBA00023239"/>
    </source>
</evidence>
<gene>
    <name evidence="4" type="ORF">FA13DRAFT_1741408</name>
</gene>
<evidence type="ECO:0000259" key="3">
    <source>
        <dbReference type="Pfam" id="PF12588"/>
    </source>
</evidence>
<dbReference type="PANTHER" id="PTHR10067">
    <property type="entry name" value="PHOSPHATIDYLSERINE DECARBOXYLASE"/>
    <property type="match status" value="1"/>
</dbReference>
<sequence>MSIPDPRLIEQFRKGGWLPASQEVLDKWLKGKLNQARRSRALLLPPIQELKDMIEDDGDMYMGFNRMFENGTVVTNYDEMLVMMNQILGEAPFYGDIGPPFYMILYEAMNTDGGFTAFLADKLNVQLKKIFDFWAEYLISPNSTSVLTEEDGGWFSPAAIAAMEVGFEGLTFDQIFACEPSLPHKGYTSWDDFFVRIFNDGVRTLELPDQPTVINAACESVFYNVAFDVKENDQFWIKGEPYSLHHMLNHDEEYSNVFIGGTVFQGFLQVTGYHRWHAPVEGTVTKIVSIPGTYFVQSPAVLNSPPEDNPYLQSLGFITSLTARMLIFIQSSNPSIGLMCFIAVGMTEVSTCEATVQVGQQVKRGDELGMFHFGGSSHCLIFQKGAAIQWDGDVTVPGTLVRVRAAIGAATSEPAA</sequence>
<organism evidence="4 5">
    <name type="scientific">Coprinellus micaceus</name>
    <name type="common">Glistening ink-cap mushroom</name>
    <name type="synonym">Coprinus micaceus</name>
    <dbReference type="NCBI Taxonomy" id="71717"/>
    <lineage>
        <taxon>Eukaryota</taxon>
        <taxon>Fungi</taxon>
        <taxon>Dikarya</taxon>
        <taxon>Basidiomycota</taxon>
        <taxon>Agaricomycotina</taxon>
        <taxon>Agaricomycetes</taxon>
        <taxon>Agaricomycetidae</taxon>
        <taxon>Agaricales</taxon>
        <taxon>Agaricineae</taxon>
        <taxon>Psathyrellaceae</taxon>
        <taxon>Coprinellus</taxon>
    </lineage>
</organism>
<evidence type="ECO:0000256" key="1">
    <source>
        <dbReference type="ARBA" id="ARBA00022793"/>
    </source>
</evidence>
<dbReference type="Pfam" id="PF02666">
    <property type="entry name" value="PS_Dcarbxylase"/>
    <property type="match status" value="1"/>
</dbReference>
<evidence type="ECO:0000313" key="5">
    <source>
        <dbReference type="Proteomes" id="UP000298030"/>
    </source>
</evidence>
<proteinExistence type="predicted"/>
<dbReference type="InterPro" id="IPR022237">
    <property type="entry name" value="PsiD-like"/>
</dbReference>
<evidence type="ECO:0000313" key="4">
    <source>
        <dbReference type="EMBL" id="TEB21873.1"/>
    </source>
</evidence>
<feature type="domain" description="L-tryptophan decarboxylase PsiD-like" evidence="3">
    <location>
        <begin position="45"/>
        <end position="163"/>
    </location>
</feature>
<keyword evidence="2" id="KW-0456">Lyase</keyword>